<proteinExistence type="predicted"/>
<dbReference type="Proteomes" id="UP000323521">
    <property type="component" value="Chromosome"/>
</dbReference>
<dbReference type="RefSeq" id="WP_148132887.1">
    <property type="nucleotide sequence ID" value="NZ_CP017634.1"/>
</dbReference>
<keyword evidence="1" id="KW-0472">Membrane</keyword>
<gene>
    <name evidence="2" type="ORF">DCMF_01980</name>
</gene>
<sequence>MPNFSRVGAHHGSLVFSDRGLWGLTAIMLAALYYRYYSLVMLVTLVVIVWLLSRAWAKFVLQGVVFSERISVGEVFPLDPIKIEISVGNRSPLPILWLELERFFSSDGGKVEEESPFRLEKDGAEISRLGWIFWHQNSTHEYRISFKRRGYYRFGTAKLRSGDPFAFFFSEITVKVLPEVIVYPHFLPAERFALNRRDPLGNKADRNFLFTDPLFIIGLRDYHESDPLRRVNWKASARFQSLKSNIWEGKAANRSYIFLETGSLNAQHWSKEKEELAWEVLVSATATIAAAMTGKNQEWGFFTDIMAQSEDPKSYFISPSTSSPSGHLFQLLATLACLKRSAFRIRPSSLLNGAIIPLGVTLIVLSAASEPELHESLNTIAHRQRVVWMQLEPANEYEGVCEQIQLIPGWEDDPSLRELLGLNPAGEFSEGMPKRGSGL</sequence>
<dbReference type="PANTHER" id="PTHR34351">
    <property type="entry name" value="SLR1927 PROTEIN-RELATED"/>
    <property type="match status" value="1"/>
</dbReference>
<accession>A0A3G1KMP3</accession>
<protein>
    <submittedName>
        <fullName evidence="2">Uncharacterized protein</fullName>
    </submittedName>
</protein>
<name>A0A3G1KMP3_FORW1</name>
<organism evidence="2 3">
    <name type="scientific">Formimonas warabiya</name>
    <dbReference type="NCBI Taxonomy" id="1761012"/>
    <lineage>
        <taxon>Bacteria</taxon>
        <taxon>Bacillati</taxon>
        <taxon>Bacillota</taxon>
        <taxon>Clostridia</taxon>
        <taxon>Eubacteriales</taxon>
        <taxon>Peptococcaceae</taxon>
        <taxon>Candidatus Formimonas</taxon>
    </lineage>
</organism>
<evidence type="ECO:0000313" key="2">
    <source>
        <dbReference type="EMBL" id="ATW23726.1"/>
    </source>
</evidence>
<dbReference type="KEGG" id="fwa:DCMF_01980"/>
<feature type="transmembrane region" description="Helical" evidence="1">
    <location>
        <begin position="20"/>
        <end position="52"/>
    </location>
</feature>
<evidence type="ECO:0000313" key="3">
    <source>
        <dbReference type="Proteomes" id="UP000323521"/>
    </source>
</evidence>
<dbReference type="AlphaFoldDB" id="A0A3G1KMP3"/>
<evidence type="ECO:0000256" key="1">
    <source>
        <dbReference type="SAM" id="Phobius"/>
    </source>
</evidence>
<keyword evidence="3" id="KW-1185">Reference proteome</keyword>
<keyword evidence="1" id="KW-0812">Transmembrane</keyword>
<reference evidence="2 3" key="1">
    <citation type="submission" date="2016-10" db="EMBL/GenBank/DDBJ databases">
        <title>Complete Genome Sequence of Peptococcaceae strain DCMF.</title>
        <authorList>
            <person name="Edwards R.J."/>
            <person name="Holland S.I."/>
            <person name="Deshpande N.P."/>
            <person name="Wong Y.K."/>
            <person name="Ertan H."/>
            <person name="Manefield M."/>
            <person name="Russell T.L."/>
            <person name="Lee M.J."/>
        </authorList>
    </citation>
    <scope>NUCLEOTIDE SEQUENCE [LARGE SCALE GENOMIC DNA]</scope>
    <source>
        <strain evidence="2 3">DCMF</strain>
    </source>
</reference>
<dbReference type="OrthoDB" id="9789943at2"/>
<dbReference type="PANTHER" id="PTHR34351:SF2">
    <property type="entry name" value="DUF58 DOMAIN-CONTAINING PROTEIN"/>
    <property type="match status" value="1"/>
</dbReference>
<dbReference type="EMBL" id="CP017634">
    <property type="protein sequence ID" value="ATW23726.1"/>
    <property type="molecule type" value="Genomic_DNA"/>
</dbReference>
<keyword evidence="1" id="KW-1133">Transmembrane helix</keyword>